<reference evidence="2" key="1">
    <citation type="submission" date="2021-01" db="EMBL/GenBank/DDBJ databases">
        <authorList>
            <person name="Corre E."/>
            <person name="Pelletier E."/>
            <person name="Niang G."/>
            <person name="Scheremetjew M."/>
            <person name="Finn R."/>
            <person name="Kale V."/>
            <person name="Holt S."/>
            <person name="Cochrane G."/>
            <person name="Meng A."/>
            <person name="Brown T."/>
            <person name="Cohen L."/>
        </authorList>
    </citation>
    <scope>NUCLEOTIDE SEQUENCE</scope>
    <source>
        <strain evidence="2">CCMP3105</strain>
    </source>
</reference>
<feature type="compositionally biased region" description="Low complexity" evidence="1">
    <location>
        <begin position="778"/>
        <end position="792"/>
    </location>
</feature>
<feature type="compositionally biased region" description="Low complexity" evidence="1">
    <location>
        <begin position="544"/>
        <end position="557"/>
    </location>
</feature>
<feature type="compositionally biased region" description="Basic and acidic residues" evidence="1">
    <location>
        <begin position="465"/>
        <end position="479"/>
    </location>
</feature>
<feature type="compositionally biased region" description="Low complexity" evidence="1">
    <location>
        <begin position="895"/>
        <end position="910"/>
    </location>
</feature>
<dbReference type="InterPro" id="IPR041090">
    <property type="entry name" value="DUF5578"/>
</dbReference>
<organism evidence="2">
    <name type="scientific">Alexandrium monilatum</name>
    <dbReference type="NCBI Taxonomy" id="311494"/>
    <lineage>
        <taxon>Eukaryota</taxon>
        <taxon>Sar</taxon>
        <taxon>Alveolata</taxon>
        <taxon>Dinophyceae</taxon>
        <taxon>Gonyaulacales</taxon>
        <taxon>Pyrocystaceae</taxon>
        <taxon>Alexandrium</taxon>
    </lineage>
</organism>
<accession>A0A7S4QSN5</accession>
<feature type="compositionally biased region" description="Low complexity" evidence="1">
    <location>
        <begin position="589"/>
        <end position="605"/>
    </location>
</feature>
<name>A0A7S4QSN5_9DINO</name>
<sequence length="987" mass="105965">MFELPLQLKVFLTFLEFRERTFVRAFFESGVLVPLMRALSDDDLDAPDGVRCLVLVVLRKLAANGRHHKELLCGQGLVPTVLACVSDALRWETLKCAGRLLCELFLANPSHQAEVLDGLQDLMAKRVPLTQRVGMQAIISLLAGEEDMIPSLLCDPARHWSLTQLALRLLSSQDLRVNSDAYCLLSRLVRAFNCDELLFDFARGQLVKEKDLEREWLRLEIEGREFVRDLAGEQPPALGGRYGGTFQVIHRRISEAISGAGGPPPQDADGALEMVRRANRCTAEFREAFLAEASCILKLGLVLLLARRNAAFCSELVAGGLTETLLMSVLDVKHPVRQAAALNELHLLRVLSPDAERVAVKVLRGEEVLRALTLEQFTLAVGPAELSNARFRLRNLQLNGRSAKFSAREHDLHLQIVERHMAESYGISMQPRGAQLFLTQAEEAEEAAGQAAAEAEDAVPRSGPRRFDVKRLPRLEGKDAPPGSPGRLLTGSQRYFVDRGPIEEMPGGGYLTDYLMDPLEATADEESSLLREVRGIESIVGLGSAAPAPASAPARPARGPRPSHRPSLQHSRALALRSVPPPGVEPRRPATGGAPTAAAPSRASSEFTEVSLRCGPLSTVMRLAAASAAAMAGTQQEPAEGRAAHACRGHHLRTGEASSGKPPPLSQQQQLQLSLAETSVGQDQCPSEELSRELHSLSYHDPLPVEDSRMTLASDSLEMPSTMLSTVGDEDFAERSATVTAVDGAEPPLVPRFVERSAVAAVVEVSRVGAGASGSVGGTASARRSLSARPQRRVVQVAPPPYHDCVAFRSYDTEEERERAHREACGLIHPVTRKRFQDLRSAGSFPRRSVGTANVKRAASSGPGAVRSPEQAAVSLLSAAAAAPASARAVAPAAAPLTPAPASARQARPRGGTEGGSMFKPMQAGTATLSDRGRKSSPRGHSPRLGLVRGALAAEVFASERLQPPLPSNTKGSMKAFFPACVKAALN</sequence>
<dbReference type="Pfam" id="PF17741">
    <property type="entry name" value="DUF5578"/>
    <property type="match status" value="1"/>
</dbReference>
<dbReference type="SUPFAM" id="SSF48371">
    <property type="entry name" value="ARM repeat"/>
    <property type="match status" value="1"/>
</dbReference>
<feature type="region of interest" description="Disordered" evidence="1">
    <location>
        <begin position="772"/>
        <end position="792"/>
    </location>
</feature>
<feature type="region of interest" description="Disordered" evidence="1">
    <location>
        <begin position="544"/>
        <end position="609"/>
    </location>
</feature>
<dbReference type="InterPro" id="IPR016024">
    <property type="entry name" value="ARM-type_fold"/>
</dbReference>
<dbReference type="InterPro" id="IPR011989">
    <property type="entry name" value="ARM-like"/>
</dbReference>
<dbReference type="AlphaFoldDB" id="A0A7S4QSN5"/>
<evidence type="ECO:0000256" key="1">
    <source>
        <dbReference type="SAM" id="MobiDB-lite"/>
    </source>
</evidence>
<feature type="region of interest" description="Disordered" evidence="1">
    <location>
        <begin position="895"/>
        <end position="946"/>
    </location>
</feature>
<dbReference type="EMBL" id="HBNR01036491">
    <property type="protein sequence ID" value="CAE4592805.1"/>
    <property type="molecule type" value="Transcribed_RNA"/>
</dbReference>
<gene>
    <name evidence="2" type="ORF">AMON00008_LOCUS25112</name>
</gene>
<feature type="region of interest" description="Disordered" evidence="1">
    <location>
        <begin position="844"/>
        <end position="867"/>
    </location>
</feature>
<feature type="region of interest" description="Disordered" evidence="1">
    <location>
        <begin position="447"/>
        <end position="491"/>
    </location>
</feature>
<evidence type="ECO:0000313" key="2">
    <source>
        <dbReference type="EMBL" id="CAE4592805.1"/>
    </source>
</evidence>
<dbReference type="Gene3D" id="1.25.10.10">
    <property type="entry name" value="Leucine-rich Repeat Variant"/>
    <property type="match status" value="1"/>
</dbReference>
<proteinExistence type="predicted"/>
<protein>
    <submittedName>
        <fullName evidence="2">Uncharacterized protein</fullName>
    </submittedName>
</protein>